<sequence>MKAKRCLVVIIFGLIIVLLFYHLFTEPSSDNQNGLSPKKAKGKDLSDKSLDEYLRSFPRNATGLKLYKNFQKAPFTPGSPKTVVVVTYQRSGSSFFGKIFDQNPNAFYVYEPLDALYTSIYGTAEGWNTPSDITSFWNGSERIPPSDDVDKVAHFLHSLLHCKTDDLPTEFFRHKYWAKMTGAFQTQQKPYSACLSKLDRSVFRCGDILPESQCPARLGEDWHKLWLCKQSLIQSYGSAYLRYQLCNYETRQSLEPCIEILSQNCTSAEMRVTKTVRATMPSIRTLLEIDTNVRIVNLVRDPRAVALSRMSFFSTRGSFSKNNRILEAKIFCRSVTRDLNLFNELRQQHPGKLIQVIYDDFVKDPQEYAKAIYEFLDSPPPQETLRWLSINTKGKRNSTNIADQWQSRIPYGEVRLINEFCKEYLDLIPYPWA</sequence>
<dbReference type="EMBL" id="KB311996">
    <property type="protein sequence ID" value="ELT88080.1"/>
    <property type="molecule type" value="Genomic_DNA"/>
</dbReference>
<dbReference type="EMBL" id="AMQN01015535">
    <property type="status" value="NOT_ANNOTATED_CDS"/>
    <property type="molecule type" value="Genomic_DNA"/>
</dbReference>
<dbReference type="InterPro" id="IPR027417">
    <property type="entry name" value="P-loop_NTPase"/>
</dbReference>
<dbReference type="OMA" id="RDPLMEI"/>
<dbReference type="GO" id="GO:0006044">
    <property type="term" value="P:N-acetylglucosamine metabolic process"/>
    <property type="evidence" value="ECO:0007669"/>
    <property type="project" value="TreeGrafter"/>
</dbReference>
<evidence type="ECO:0008006" key="5">
    <source>
        <dbReference type="Google" id="ProtNLM"/>
    </source>
</evidence>
<evidence type="ECO:0000313" key="3">
    <source>
        <dbReference type="EnsemblMetazoa" id="CapteP206602"/>
    </source>
</evidence>
<dbReference type="PANTHER" id="PTHR10704:SF44">
    <property type="entry name" value="LD35051P-RELATED"/>
    <property type="match status" value="1"/>
</dbReference>
<dbReference type="Pfam" id="PF13469">
    <property type="entry name" value="Sulfotransfer_3"/>
    <property type="match status" value="1"/>
</dbReference>
<dbReference type="Proteomes" id="UP000014760">
    <property type="component" value="Unassembled WGS sequence"/>
</dbReference>
<dbReference type="GO" id="GO:0001517">
    <property type="term" value="F:N-acetylglucosamine 6-O-sulfotransferase activity"/>
    <property type="evidence" value="ECO:0007669"/>
    <property type="project" value="TreeGrafter"/>
</dbReference>
<dbReference type="SUPFAM" id="SSF52540">
    <property type="entry name" value="P-loop containing nucleoside triphosphate hydrolases"/>
    <property type="match status" value="1"/>
</dbReference>
<dbReference type="PANTHER" id="PTHR10704">
    <property type="entry name" value="CARBOHYDRATE SULFOTRANSFERASE"/>
    <property type="match status" value="1"/>
</dbReference>
<protein>
    <recommendedName>
        <fullName evidence="5">Sulfotransferase domain-containing protein</fullName>
    </recommendedName>
</protein>
<dbReference type="AlphaFoldDB" id="R7T9J7"/>
<dbReference type="GO" id="GO:0006790">
    <property type="term" value="P:sulfur compound metabolic process"/>
    <property type="evidence" value="ECO:0007669"/>
    <property type="project" value="TreeGrafter"/>
</dbReference>
<organism evidence="2">
    <name type="scientific">Capitella teleta</name>
    <name type="common">Polychaete worm</name>
    <dbReference type="NCBI Taxonomy" id="283909"/>
    <lineage>
        <taxon>Eukaryota</taxon>
        <taxon>Metazoa</taxon>
        <taxon>Spiralia</taxon>
        <taxon>Lophotrochozoa</taxon>
        <taxon>Annelida</taxon>
        <taxon>Polychaeta</taxon>
        <taxon>Sedentaria</taxon>
        <taxon>Scolecida</taxon>
        <taxon>Capitellidae</taxon>
        <taxon>Capitella</taxon>
    </lineage>
</organism>
<feature type="transmembrane region" description="Helical" evidence="1">
    <location>
        <begin position="7"/>
        <end position="24"/>
    </location>
</feature>
<keyword evidence="1" id="KW-1133">Transmembrane helix</keyword>
<dbReference type="Gene3D" id="3.40.50.300">
    <property type="entry name" value="P-loop containing nucleotide triphosphate hydrolases"/>
    <property type="match status" value="1"/>
</dbReference>
<keyword evidence="1" id="KW-0472">Membrane</keyword>
<evidence type="ECO:0000256" key="1">
    <source>
        <dbReference type="SAM" id="Phobius"/>
    </source>
</evidence>
<keyword evidence="1" id="KW-0812">Transmembrane</keyword>
<evidence type="ECO:0000313" key="4">
    <source>
        <dbReference type="Proteomes" id="UP000014760"/>
    </source>
</evidence>
<dbReference type="OrthoDB" id="5987729at2759"/>
<keyword evidence="4" id="KW-1185">Reference proteome</keyword>
<reference evidence="4" key="1">
    <citation type="submission" date="2012-12" db="EMBL/GenBank/DDBJ databases">
        <authorList>
            <person name="Hellsten U."/>
            <person name="Grimwood J."/>
            <person name="Chapman J.A."/>
            <person name="Shapiro H."/>
            <person name="Aerts A."/>
            <person name="Otillar R.P."/>
            <person name="Terry A.Y."/>
            <person name="Boore J.L."/>
            <person name="Simakov O."/>
            <person name="Marletaz F."/>
            <person name="Cho S.-J."/>
            <person name="Edsinger-Gonzales E."/>
            <person name="Havlak P."/>
            <person name="Kuo D.-H."/>
            <person name="Larsson T."/>
            <person name="Lv J."/>
            <person name="Arendt D."/>
            <person name="Savage R."/>
            <person name="Osoegawa K."/>
            <person name="de Jong P."/>
            <person name="Lindberg D.R."/>
            <person name="Seaver E.C."/>
            <person name="Weisblat D.A."/>
            <person name="Putnam N.H."/>
            <person name="Grigoriev I.V."/>
            <person name="Rokhsar D.S."/>
        </authorList>
    </citation>
    <scope>NUCLEOTIDE SEQUENCE</scope>
    <source>
        <strain evidence="4">I ESC-2004</strain>
    </source>
</reference>
<dbReference type="EnsemblMetazoa" id="CapteT206602">
    <property type="protein sequence ID" value="CapteP206602"/>
    <property type="gene ID" value="CapteG206602"/>
</dbReference>
<name>R7T9J7_CAPTE</name>
<gene>
    <name evidence="2" type="ORF">CAPTEDRAFT_206602</name>
</gene>
<reference evidence="3" key="3">
    <citation type="submission" date="2015-06" db="UniProtKB">
        <authorList>
            <consortium name="EnsemblMetazoa"/>
        </authorList>
    </citation>
    <scope>IDENTIFICATION</scope>
</reference>
<accession>R7T9J7</accession>
<dbReference type="STRING" id="283909.R7T9J7"/>
<proteinExistence type="predicted"/>
<dbReference type="HOGENOM" id="CLU_028381_2_2_1"/>
<evidence type="ECO:0000313" key="2">
    <source>
        <dbReference type="EMBL" id="ELT88080.1"/>
    </source>
</evidence>
<reference evidence="2 4" key="2">
    <citation type="journal article" date="2013" name="Nature">
        <title>Insights into bilaterian evolution from three spiralian genomes.</title>
        <authorList>
            <person name="Simakov O."/>
            <person name="Marletaz F."/>
            <person name="Cho S.J."/>
            <person name="Edsinger-Gonzales E."/>
            <person name="Havlak P."/>
            <person name="Hellsten U."/>
            <person name="Kuo D.H."/>
            <person name="Larsson T."/>
            <person name="Lv J."/>
            <person name="Arendt D."/>
            <person name="Savage R."/>
            <person name="Osoegawa K."/>
            <person name="de Jong P."/>
            <person name="Grimwood J."/>
            <person name="Chapman J.A."/>
            <person name="Shapiro H."/>
            <person name="Aerts A."/>
            <person name="Otillar R.P."/>
            <person name="Terry A.Y."/>
            <person name="Boore J.L."/>
            <person name="Grigoriev I.V."/>
            <person name="Lindberg D.R."/>
            <person name="Seaver E.C."/>
            <person name="Weisblat D.A."/>
            <person name="Putnam N.H."/>
            <person name="Rokhsar D.S."/>
        </authorList>
    </citation>
    <scope>NUCLEOTIDE SEQUENCE</scope>
    <source>
        <strain evidence="2 4">I ESC-2004</strain>
    </source>
</reference>
<dbReference type="InterPro" id="IPR051135">
    <property type="entry name" value="Gal/GlcNAc/GalNAc_ST"/>
</dbReference>